<dbReference type="Pfam" id="PF00069">
    <property type="entry name" value="Pkinase"/>
    <property type="match status" value="1"/>
</dbReference>
<dbReference type="KEGG" id="ccp:CHC_T00009251001"/>
<dbReference type="Proteomes" id="UP000012073">
    <property type="component" value="Unassembled WGS sequence"/>
</dbReference>
<comment type="similarity">
    <text evidence="8">Belongs to the protein kinase superfamily.</text>
</comment>
<gene>
    <name evidence="10" type="ORF">CHC_T00009251001</name>
</gene>
<dbReference type="SMART" id="SM00220">
    <property type="entry name" value="S_TKc"/>
    <property type="match status" value="1"/>
</dbReference>
<evidence type="ECO:0000256" key="5">
    <source>
        <dbReference type="ARBA" id="ARBA00022840"/>
    </source>
</evidence>
<dbReference type="EMBL" id="HG001499">
    <property type="protein sequence ID" value="CDF32465.1"/>
    <property type="molecule type" value="Genomic_DNA"/>
</dbReference>
<evidence type="ECO:0000256" key="1">
    <source>
        <dbReference type="ARBA" id="ARBA00022527"/>
    </source>
</evidence>
<dbReference type="OrthoDB" id="4062651at2759"/>
<dbReference type="AlphaFoldDB" id="R7Q4T5"/>
<keyword evidence="2" id="KW-0808">Transferase</keyword>
<dbReference type="RefSeq" id="XP_005712130.1">
    <property type="nucleotide sequence ID" value="XM_005712073.1"/>
</dbReference>
<keyword evidence="11" id="KW-1185">Reference proteome</keyword>
<dbReference type="FunFam" id="1.10.510.10:FF:000021">
    <property type="entry name" value="Serine/threonine protein kinase"/>
    <property type="match status" value="1"/>
</dbReference>
<dbReference type="CDD" id="cd14014">
    <property type="entry name" value="STKc_PknB_like"/>
    <property type="match status" value="1"/>
</dbReference>
<protein>
    <recommendedName>
        <fullName evidence="6">NEK6-subfamily protein kinase</fullName>
        <ecNumber evidence="6">2.7.11.34</ecNumber>
    </recommendedName>
</protein>
<dbReference type="InterPro" id="IPR017441">
    <property type="entry name" value="Protein_kinase_ATP_BS"/>
</dbReference>
<accession>R7Q4T5</accession>
<organism evidence="10 11">
    <name type="scientific">Chondrus crispus</name>
    <name type="common">Carrageen Irish moss</name>
    <name type="synonym">Polymorpha crispa</name>
    <dbReference type="NCBI Taxonomy" id="2769"/>
    <lineage>
        <taxon>Eukaryota</taxon>
        <taxon>Rhodophyta</taxon>
        <taxon>Florideophyceae</taxon>
        <taxon>Rhodymeniophycidae</taxon>
        <taxon>Gigartinales</taxon>
        <taxon>Gigartinaceae</taxon>
        <taxon>Chondrus</taxon>
    </lineage>
</organism>
<dbReference type="InterPro" id="IPR011009">
    <property type="entry name" value="Kinase-like_dom_sf"/>
</dbReference>
<dbReference type="PROSITE" id="PS50011">
    <property type="entry name" value="PROTEIN_KINASE_DOM"/>
    <property type="match status" value="1"/>
</dbReference>
<evidence type="ECO:0000256" key="7">
    <source>
        <dbReference type="PROSITE-ProRule" id="PRU10141"/>
    </source>
</evidence>
<evidence type="ECO:0000256" key="8">
    <source>
        <dbReference type="RuleBase" id="RU000304"/>
    </source>
</evidence>
<dbReference type="Gramene" id="CDF32465">
    <property type="protein sequence ID" value="CDF32465"/>
    <property type="gene ID" value="CHC_T00009251001"/>
</dbReference>
<dbReference type="SUPFAM" id="SSF56112">
    <property type="entry name" value="Protein kinase-like (PK-like)"/>
    <property type="match status" value="1"/>
</dbReference>
<keyword evidence="3 7" id="KW-0547">Nucleotide-binding</keyword>
<feature type="binding site" evidence="7">
    <location>
        <position position="169"/>
    </location>
    <ligand>
        <name>ATP</name>
        <dbReference type="ChEBI" id="CHEBI:30616"/>
    </ligand>
</feature>
<keyword evidence="5 7" id="KW-0067">ATP-binding</keyword>
<evidence type="ECO:0000256" key="3">
    <source>
        <dbReference type="ARBA" id="ARBA00022741"/>
    </source>
</evidence>
<evidence type="ECO:0000256" key="2">
    <source>
        <dbReference type="ARBA" id="ARBA00022679"/>
    </source>
</evidence>
<name>R7Q4T5_CHOCR</name>
<dbReference type="Gene3D" id="3.30.200.20">
    <property type="entry name" value="Phosphorylase Kinase, domain 1"/>
    <property type="match status" value="1"/>
</dbReference>
<dbReference type="GO" id="GO:0005524">
    <property type="term" value="F:ATP binding"/>
    <property type="evidence" value="ECO:0007669"/>
    <property type="project" value="UniProtKB-UniRule"/>
</dbReference>
<dbReference type="STRING" id="2769.R7Q4T5"/>
<evidence type="ECO:0000259" key="9">
    <source>
        <dbReference type="PROSITE" id="PS50011"/>
    </source>
</evidence>
<keyword evidence="4 10" id="KW-0418">Kinase</keyword>
<dbReference type="InterPro" id="IPR000719">
    <property type="entry name" value="Prot_kinase_dom"/>
</dbReference>
<dbReference type="GO" id="GO:0004674">
    <property type="term" value="F:protein serine/threonine kinase activity"/>
    <property type="evidence" value="ECO:0007669"/>
    <property type="project" value="UniProtKB-KW"/>
</dbReference>
<dbReference type="PROSITE" id="PS00108">
    <property type="entry name" value="PROTEIN_KINASE_ST"/>
    <property type="match status" value="1"/>
</dbReference>
<dbReference type="GeneID" id="17319850"/>
<dbReference type="PROSITE" id="PS00107">
    <property type="entry name" value="PROTEIN_KINASE_ATP"/>
    <property type="match status" value="1"/>
</dbReference>
<proteinExistence type="inferred from homology"/>
<reference evidence="11" key="1">
    <citation type="journal article" date="2013" name="Proc. Natl. Acad. Sci. U.S.A.">
        <title>Genome structure and metabolic features in the red seaweed Chondrus crispus shed light on evolution of the Archaeplastida.</title>
        <authorList>
            <person name="Collen J."/>
            <person name="Porcel B."/>
            <person name="Carre W."/>
            <person name="Ball S.G."/>
            <person name="Chaparro C."/>
            <person name="Tonon T."/>
            <person name="Barbeyron T."/>
            <person name="Michel G."/>
            <person name="Noel B."/>
            <person name="Valentin K."/>
            <person name="Elias M."/>
            <person name="Artiguenave F."/>
            <person name="Arun A."/>
            <person name="Aury J.M."/>
            <person name="Barbosa-Neto J.F."/>
            <person name="Bothwell J.H."/>
            <person name="Bouget F.Y."/>
            <person name="Brillet L."/>
            <person name="Cabello-Hurtado F."/>
            <person name="Capella-Gutierrez S."/>
            <person name="Charrier B."/>
            <person name="Cladiere L."/>
            <person name="Cock J.M."/>
            <person name="Coelho S.M."/>
            <person name="Colleoni C."/>
            <person name="Czjzek M."/>
            <person name="Da Silva C."/>
            <person name="Delage L."/>
            <person name="Denoeud F."/>
            <person name="Deschamps P."/>
            <person name="Dittami S.M."/>
            <person name="Gabaldon T."/>
            <person name="Gachon C.M."/>
            <person name="Groisillier A."/>
            <person name="Herve C."/>
            <person name="Jabbari K."/>
            <person name="Katinka M."/>
            <person name="Kloareg B."/>
            <person name="Kowalczyk N."/>
            <person name="Labadie K."/>
            <person name="Leblanc C."/>
            <person name="Lopez P.J."/>
            <person name="McLachlan D.H."/>
            <person name="Meslet-Cladiere L."/>
            <person name="Moustafa A."/>
            <person name="Nehr Z."/>
            <person name="Nyvall Collen P."/>
            <person name="Panaud O."/>
            <person name="Partensky F."/>
            <person name="Poulain J."/>
            <person name="Rensing S.A."/>
            <person name="Rousvoal S."/>
            <person name="Samson G."/>
            <person name="Symeonidi A."/>
            <person name="Weissenbach J."/>
            <person name="Zambounis A."/>
            <person name="Wincker P."/>
            <person name="Boyen C."/>
        </authorList>
    </citation>
    <scope>NUCLEOTIDE SEQUENCE [LARGE SCALE GENOMIC DNA]</scope>
    <source>
        <strain evidence="11">cv. Stackhouse</strain>
    </source>
</reference>
<evidence type="ECO:0000256" key="4">
    <source>
        <dbReference type="ARBA" id="ARBA00022777"/>
    </source>
</evidence>
<dbReference type="Gene3D" id="1.10.510.10">
    <property type="entry name" value="Transferase(Phosphotransferase) domain 1"/>
    <property type="match status" value="1"/>
</dbReference>
<keyword evidence="1 8" id="KW-0723">Serine/threonine-protein kinase</keyword>
<evidence type="ECO:0000313" key="10">
    <source>
        <dbReference type="EMBL" id="CDF32465.1"/>
    </source>
</evidence>
<feature type="non-terminal residue" evidence="10">
    <location>
        <position position="429"/>
    </location>
</feature>
<evidence type="ECO:0000313" key="11">
    <source>
        <dbReference type="Proteomes" id="UP000012073"/>
    </source>
</evidence>
<feature type="domain" description="Protein kinase" evidence="9">
    <location>
        <begin position="140"/>
        <end position="399"/>
    </location>
</feature>
<sequence>MSVDGKVERQESAPELAALKSRIQLLEQEQRVACLIEDLRDRFATSPMPAESYLREFPEVFADRSAAVDLIYSEFMLRDSRGHELKTEFLQRFSEYTTELNRQFEVFDALASGFGEFEMQESREPHDLAFCQNQIGGDHFELESLLGEGSFANVFCARDKKLGRQVAIKIARQSLSDHVTMAERFLREAESAAKLVHPGIVSVYEMGGGKTRPWIVQEFVSGGTLRDKVDRQEYSHAEVAAWVGKIADAIDYAHQSGIIHRDIKPANILFDGRGEPKVADFGLAGLAEHESQLTRMGDLVGTPAYMSPEQARGDSVSASSDIYSLGVVLYELLYHQQPFQGTPGSVIEQVIHKDESIPAELKRAVPRDLQTICARAMAKQPSRRYGSAQEMAQDLRRFLAGEPVMARPIGALEKAARWCTNQPVFAMTI</sequence>
<evidence type="ECO:0000256" key="6">
    <source>
        <dbReference type="ARBA" id="ARBA00039067"/>
    </source>
</evidence>
<dbReference type="InterPro" id="IPR008271">
    <property type="entry name" value="Ser/Thr_kinase_AS"/>
</dbReference>
<dbReference type="PANTHER" id="PTHR43289">
    <property type="entry name" value="MITOGEN-ACTIVATED PROTEIN KINASE KINASE KINASE 20-RELATED"/>
    <property type="match status" value="1"/>
</dbReference>
<dbReference type="EC" id="2.7.11.34" evidence="6"/>
<dbReference type="PANTHER" id="PTHR43289:SF6">
    <property type="entry name" value="SERINE_THREONINE-PROTEIN KINASE NEKL-3"/>
    <property type="match status" value="1"/>
</dbReference>